<evidence type="ECO:0000313" key="1">
    <source>
        <dbReference type="EMBL" id="KAI9512351.1"/>
    </source>
</evidence>
<proteinExistence type="predicted"/>
<protein>
    <submittedName>
        <fullName evidence="1">Uncharacterized protein</fullName>
    </submittedName>
</protein>
<gene>
    <name evidence="1" type="ORF">F5148DRAFT_18949</name>
</gene>
<keyword evidence="2" id="KW-1185">Reference proteome</keyword>
<name>A0ACC0UL05_9AGAM</name>
<evidence type="ECO:0000313" key="2">
    <source>
        <dbReference type="Proteomes" id="UP001207468"/>
    </source>
</evidence>
<sequence length="276" mass="29347">MESTAQPSSRSVPPVTLQSTHIPHRRSPKVRNKRSSPRSSPAKLRDSPPLSPASIERAQCASRSPSPQVQLQQSVGTVRLAISMPNLATDSPRHALGGIDGTFSPPSVPPFTPVSGPSQSVSLALSVAPPFRPSLPGAFLSPSLETPAPKLPPYVPQLPQTEPRAEAVHNPYYRSMAPPPSPNLPPVPTPWPQPPDSGSSVDFQPSSTASSTASTSTLRAPREVVDAAIEVAEKKLAGRVVRKVFSRKGAREHIFQSAVSLHLLPCYTHLHCVSPA</sequence>
<dbReference type="EMBL" id="JAGFNK010000010">
    <property type="protein sequence ID" value="KAI9512351.1"/>
    <property type="molecule type" value="Genomic_DNA"/>
</dbReference>
<organism evidence="1 2">
    <name type="scientific">Russula earlei</name>
    <dbReference type="NCBI Taxonomy" id="71964"/>
    <lineage>
        <taxon>Eukaryota</taxon>
        <taxon>Fungi</taxon>
        <taxon>Dikarya</taxon>
        <taxon>Basidiomycota</taxon>
        <taxon>Agaricomycotina</taxon>
        <taxon>Agaricomycetes</taxon>
        <taxon>Russulales</taxon>
        <taxon>Russulaceae</taxon>
        <taxon>Russula</taxon>
    </lineage>
</organism>
<accession>A0ACC0UL05</accession>
<comment type="caution">
    <text evidence="1">The sequence shown here is derived from an EMBL/GenBank/DDBJ whole genome shotgun (WGS) entry which is preliminary data.</text>
</comment>
<reference evidence="1" key="1">
    <citation type="submission" date="2021-03" db="EMBL/GenBank/DDBJ databases">
        <title>Evolutionary priming and transition to the ectomycorrhizal habit in an iconic lineage of mushroom-forming fungi: is preadaptation a requirement?</title>
        <authorList>
            <consortium name="DOE Joint Genome Institute"/>
            <person name="Looney B.P."/>
            <person name="Miyauchi S."/>
            <person name="Morin E."/>
            <person name="Drula E."/>
            <person name="Courty P.E."/>
            <person name="Chicoki N."/>
            <person name="Fauchery L."/>
            <person name="Kohler A."/>
            <person name="Kuo A."/>
            <person name="LaButti K."/>
            <person name="Pangilinan J."/>
            <person name="Lipzen A."/>
            <person name="Riley R."/>
            <person name="Andreopoulos W."/>
            <person name="He G."/>
            <person name="Johnson J."/>
            <person name="Barry K.W."/>
            <person name="Grigoriev I.V."/>
            <person name="Nagy L."/>
            <person name="Hibbett D."/>
            <person name="Henrissat B."/>
            <person name="Matheny P.B."/>
            <person name="Labbe J."/>
            <person name="Martin A.F."/>
        </authorList>
    </citation>
    <scope>NUCLEOTIDE SEQUENCE</scope>
    <source>
        <strain evidence="1">BPL698</strain>
    </source>
</reference>
<dbReference type="Proteomes" id="UP001207468">
    <property type="component" value="Unassembled WGS sequence"/>
</dbReference>